<keyword evidence="2 5" id="KW-0812">Transmembrane</keyword>
<dbReference type="GeneID" id="81401440"/>
<dbReference type="SUPFAM" id="SSF103473">
    <property type="entry name" value="MFS general substrate transporter"/>
    <property type="match status" value="1"/>
</dbReference>
<evidence type="ECO:0000313" key="7">
    <source>
        <dbReference type="EMBL" id="KAJ5142739.1"/>
    </source>
</evidence>
<keyword evidence="3 5" id="KW-1133">Transmembrane helix</keyword>
<feature type="transmembrane region" description="Helical" evidence="5">
    <location>
        <begin position="208"/>
        <end position="228"/>
    </location>
</feature>
<dbReference type="InterPro" id="IPR020846">
    <property type="entry name" value="MFS_dom"/>
</dbReference>
<dbReference type="GO" id="GO:0022857">
    <property type="term" value="F:transmembrane transporter activity"/>
    <property type="evidence" value="ECO:0007669"/>
    <property type="project" value="InterPro"/>
</dbReference>
<feature type="transmembrane region" description="Helical" evidence="5">
    <location>
        <begin position="455"/>
        <end position="478"/>
    </location>
</feature>
<dbReference type="OrthoDB" id="5215911at2759"/>
<feature type="transmembrane region" description="Helical" evidence="5">
    <location>
        <begin position="183"/>
        <end position="202"/>
    </location>
</feature>
<feature type="transmembrane region" description="Helical" evidence="5">
    <location>
        <begin position="148"/>
        <end position="171"/>
    </location>
</feature>
<organism evidence="7 8">
    <name type="scientific">Penicillium bovifimosum</name>
    <dbReference type="NCBI Taxonomy" id="126998"/>
    <lineage>
        <taxon>Eukaryota</taxon>
        <taxon>Fungi</taxon>
        <taxon>Dikarya</taxon>
        <taxon>Ascomycota</taxon>
        <taxon>Pezizomycotina</taxon>
        <taxon>Eurotiomycetes</taxon>
        <taxon>Eurotiomycetidae</taxon>
        <taxon>Eurotiales</taxon>
        <taxon>Aspergillaceae</taxon>
        <taxon>Penicillium</taxon>
    </lineage>
</organism>
<protein>
    <recommendedName>
        <fullName evidence="6">Major facilitator superfamily (MFS) profile domain-containing protein</fullName>
    </recommendedName>
</protein>
<dbReference type="PANTHER" id="PTHR23502">
    <property type="entry name" value="MAJOR FACILITATOR SUPERFAMILY"/>
    <property type="match status" value="1"/>
</dbReference>
<dbReference type="PANTHER" id="PTHR23502:SF50">
    <property type="entry name" value="TRANSPORTER, PUTATIVE (AFU_ORTHOLOGUE AFUA_5G00430)-RELATED"/>
    <property type="match status" value="1"/>
</dbReference>
<dbReference type="EMBL" id="JAPQKL010000002">
    <property type="protein sequence ID" value="KAJ5142739.1"/>
    <property type="molecule type" value="Genomic_DNA"/>
</dbReference>
<dbReference type="Proteomes" id="UP001149079">
    <property type="component" value="Unassembled WGS sequence"/>
</dbReference>
<feature type="transmembrane region" description="Helical" evidence="5">
    <location>
        <begin position="351"/>
        <end position="375"/>
    </location>
</feature>
<feature type="transmembrane region" description="Helical" evidence="5">
    <location>
        <begin position="52"/>
        <end position="75"/>
    </location>
</feature>
<dbReference type="PROSITE" id="PS50850">
    <property type="entry name" value="MFS"/>
    <property type="match status" value="1"/>
</dbReference>
<feature type="transmembrane region" description="Helical" evidence="5">
    <location>
        <begin position="396"/>
        <end position="417"/>
    </location>
</feature>
<evidence type="ECO:0000256" key="2">
    <source>
        <dbReference type="ARBA" id="ARBA00022692"/>
    </source>
</evidence>
<reference evidence="7" key="2">
    <citation type="journal article" date="2023" name="IMA Fungus">
        <title>Comparative genomic study of the Penicillium genus elucidates a diverse pangenome and 15 lateral gene transfer events.</title>
        <authorList>
            <person name="Petersen C."/>
            <person name="Sorensen T."/>
            <person name="Nielsen M.R."/>
            <person name="Sondergaard T.E."/>
            <person name="Sorensen J.L."/>
            <person name="Fitzpatrick D.A."/>
            <person name="Frisvad J.C."/>
            <person name="Nielsen K.L."/>
        </authorList>
    </citation>
    <scope>NUCLEOTIDE SEQUENCE</scope>
    <source>
        <strain evidence="7">IBT 22155</strain>
    </source>
</reference>
<evidence type="ECO:0000256" key="4">
    <source>
        <dbReference type="ARBA" id="ARBA00023136"/>
    </source>
</evidence>
<feature type="transmembrane region" description="Helical" evidence="5">
    <location>
        <begin position="423"/>
        <end position="448"/>
    </location>
</feature>
<dbReference type="InterPro" id="IPR036259">
    <property type="entry name" value="MFS_trans_sf"/>
</dbReference>
<comment type="caution">
    <text evidence="7">The sequence shown here is derived from an EMBL/GenBank/DDBJ whole genome shotgun (WGS) entry which is preliminary data.</text>
</comment>
<feature type="transmembrane region" description="Helical" evidence="5">
    <location>
        <begin position="95"/>
        <end position="112"/>
    </location>
</feature>
<reference evidence="7" key="1">
    <citation type="submission" date="2022-11" db="EMBL/GenBank/DDBJ databases">
        <authorList>
            <person name="Petersen C."/>
        </authorList>
    </citation>
    <scope>NUCLEOTIDE SEQUENCE</scope>
    <source>
        <strain evidence="7">IBT 22155</strain>
    </source>
</reference>
<evidence type="ECO:0000313" key="8">
    <source>
        <dbReference type="Proteomes" id="UP001149079"/>
    </source>
</evidence>
<proteinExistence type="predicted"/>
<accession>A0A9W9L8T3</accession>
<feature type="transmembrane region" description="Helical" evidence="5">
    <location>
        <begin position="307"/>
        <end position="331"/>
    </location>
</feature>
<evidence type="ECO:0000259" key="6">
    <source>
        <dbReference type="PROSITE" id="PS50850"/>
    </source>
</evidence>
<feature type="transmembrane region" description="Helical" evidence="5">
    <location>
        <begin position="490"/>
        <end position="512"/>
    </location>
</feature>
<dbReference type="GO" id="GO:0005886">
    <property type="term" value="C:plasma membrane"/>
    <property type="evidence" value="ECO:0007669"/>
    <property type="project" value="TreeGrafter"/>
</dbReference>
<keyword evidence="8" id="KW-1185">Reference proteome</keyword>
<evidence type="ECO:0000256" key="1">
    <source>
        <dbReference type="ARBA" id="ARBA00004141"/>
    </source>
</evidence>
<dbReference type="InterPro" id="IPR011701">
    <property type="entry name" value="MFS"/>
</dbReference>
<feature type="domain" description="Major facilitator superfamily (MFS) profile" evidence="6">
    <location>
        <begin position="51"/>
        <end position="515"/>
    </location>
</feature>
<comment type="subcellular location">
    <subcellularLocation>
        <location evidence="1">Membrane</location>
        <topology evidence="1">Multi-pass membrane protein</topology>
    </subcellularLocation>
</comment>
<dbReference type="Pfam" id="PF07690">
    <property type="entry name" value="MFS_1"/>
    <property type="match status" value="1"/>
</dbReference>
<keyword evidence="4 5" id="KW-0472">Membrane</keyword>
<gene>
    <name evidence="7" type="ORF">N7515_001526</name>
</gene>
<evidence type="ECO:0000256" key="3">
    <source>
        <dbReference type="ARBA" id="ARBA00022989"/>
    </source>
</evidence>
<dbReference type="RefSeq" id="XP_056524383.1">
    <property type="nucleotide sequence ID" value="XM_056662270.1"/>
</dbReference>
<evidence type="ECO:0000256" key="5">
    <source>
        <dbReference type="SAM" id="Phobius"/>
    </source>
</evidence>
<dbReference type="AlphaFoldDB" id="A0A9W9L8T3"/>
<name>A0A9W9L8T3_9EURO</name>
<sequence>MENDAHVRDETFWAPGTVTLEKVHQSRDQLVLFPPPSSDPNDPLNWSTPRKVLNFTLASFFVLWTFVQLDVGFTAWGPMQEELNFTIDILNAEAALNYSGLAIGCIFFMPLVHKYGRRPIYIFSVALQLASCIWQARTYTTGDLLGSGLISGIGGAISEIITQITIADMFFVHQHATMNGWYVIVQSAGAFLGPVASGYIVVSQGWRWMWWWCVIFFGVTLFCVLFLFEESKYIPVLGGRELVSTAPVTAGSSGRSKDTGLDVKGANSMVATRAPTPPDIPMKTYFQRMALITPTQEALWPHFYQPIVTLFTFPAVSYVAITYGSTLSWFAIMTSLQASYMTIPPYNFDAIGVGLMNVAPFIGALLGFPFGGHLSDKSILWLSKRNRGIYEPEMRLWLALPVAIISPVGILMFGLGLANGAHWAVLAVGFGLFGFALAAISGVALSYLMDCYQDIIGDALIGVIFMRNIFSVIVLFVLTPWVEGMGMRDLHILVAVVAFAILLLPIPLLIWGKKARIATASRYREMAANQLSHRTSWST</sequence>
<dbReference type="Gene3D" id="1.20.1250.20">
    <property type="entry name" value="MFS general substrate transporter like domains"/>
    <property type="match status" value="1"/>
</dbReference>